<dbReference type="AlphaFoldDB" id="A0AA48MEV4"/>
<dbReference type="KEGG" id="bayd:BSPP4475_18200"/>
<dbReference type="InterPro" id="IPR000515">
    <property type="entry name" value="MetI-like"/>
</dbReference>
<keyword evidence="2 7" id="KW-0813">Transport</keyword>
<dbReference type="Pfam" id="PF00528">
    <property type="entry name" value="BPD_transp_1"/>
    <property type="match status" value="1"/>
</dbReference>
<keyword evidence="10" id="KW-1185">Reference proteome</keyword>
<evidence type="ECO:0000256" key="7">
    <source>
        <dbReference type="RuleBase" id="RU363032"/>
    </source>
</evidence>
<dbReference type="RefSeq" id="WP_171567425.1">
    <property type="nucleotide sequence ID" value="NZ_JAUSVZ010000009.1"/>
</dbReference>
<evidence type="ECO:0000256" key="5">
    <source>
        <dbReference type="ARBA" id="ARBA00022989"/>
    </source>
</evidence>
<feature type="transmembrane region" description="Helical" evidence="7">
    <location>
        <begin position="176"/>
        <end position="199"/>
    </location>
</feature>
<evidence type="ECO:0000259" key="8">
    <source>
        <dbReference type="PROSITE" id="PS50928"/>
    </source>
</evidence>
<evidence type="ECO:0000313" key="10">
    <source>
        <dbReference type="Proteomes" id="UP001189619"/>
    </source>
</evidence>
<feature type="transmembrane region" description="Helical" evidence="7">
    <location>
        <begin position="284"/>
        <end position="306"/>
    </location>
</feature>
<dbReference type="InterPro" id="IPR035906">
    <property type="entry name" value="MetI-like_sf"/>
</dbReference>
<feature type="domain" description="ABC transmembrane type-1" evidence="8">
    <location>
        <begin position="94"/>
        <end position="303"/>
    </location>
</feature>
<dbReference type="EMBL" id="OY569118">
    <property type="protein sequence ID" value="CAJ1004249.1"/>
    <property type="molecule type" value="Genomic_DNA"/>
</dbReference>
<dbReference type="Gene3D" id="1.10.3720.10">
    <property type="entry name" value="MetI-like"/>
    <property type="match status" value="1"/>
</dbReference>
<feature type="transmembrane region" description="Helical" evidence="7">
    <location>
        <begin position="102"/>
        <end position="121"/>
    </location>
</feature>
<gene>
    <name evidence="9" type="ORF">BSPP4475_18200</name>
</gene>
<comment type="subcellular location">
    <subcellularLocation>
        <location evidence="1 7">Cell membrane</location>
        <topology evidence="1 7">Multi-pass membrane protein</topology>
    </subcellularLocation>
</comment>
<dbReference type="Pfam" id="PF19300">
    <property type="entry name" value="BPD_transp_1_N"/>
    <property type="match status" value="1"/>
</dbReference>
<evidence type="ECO:0000313" key="9">
    <source>
        <dbReference type="EMBL" id="CAJ1004249.1"/>
    </source>
</evidence>
<comment type="similarity">
    <text evidence="7">Belongs to the binding-protein-dependent transport system permease family.</text>
</comment>
<evidence type="ECO:0000256" key="6">
    <source>
        <dbReference type="ARBA" id="ARBA00023136"/>
    </source>
</evidence>
<name>A0AA48MEV4_9BACL</name>
<dbReference type="GO" id="GO:0005886">
    <property type="term" value="C:plasma membrane"/>
    <property type="evidence" value="ECO:0007669"/>
    <property type="project" value="UniProtKB-SubCell"/>
</dbReference>
<feature type="transmembrane region" description="Helical" evidence="7">
    <location>
        <begin position="7"/>
        <end position="29"/>
    </location>
</feature>
<organism evidence="9 10">
    <name type="scientific">Brevibacillus aydinogluensis</name>
    <dbReference type="NCBI Taxonomy" id="927786"/>
    <lineage>
        <taxon>Bacteria</taxon>
        <taxon>Bacillati</taxon>
        <taxon>Bacillota</taxon>
        <taxon>Bacilli</taxon>
        <taxon>Bacillales</taxon>
        <taxon>Paenibacillaceae</taxon>
        <taxon>Brevibacillus</taxon>
    </lineage>
</organism>
<dbReference type="GO" id="GO:0071916">
    <property type="term" value="F:dipeptide transmembrane transporter activity"/>
    <property type="evidence" value="ECO:0007669"/>
    <property type="project" value="TreeGrafter"/>
</dbReference>
<evidence type="ECO:0000256" key="3">
    <source>
        <dbReference type="ARBA" id="ARBA00022475"/>
    </source>
</evidence>
<dbReference type="SUPFAM" id="SSF161098">
    <property type="entry name" value="MetI-like"/>
    <property type="match status" value="1"/>
</dbReference>
<dbReference type="PANTHER" id="PTHR43163">
    <property type="entry name" value="DIPEPTIDE TRANSPORT SYSTEM PERMEASE PROTEIN DPPB-RELATED"/>
    <property type="match status" value="1"/>
</dbReference>
<accession>A0AA48MEV4</accession>
<evidence type="ECO:0000256" key="4">
    <source>
        <dbReference type="ARBA" id="ARBA00022692"/>
    </source>
</evidence>
<evidence type="ECO:0000256" key="2">
    <source>
        <dbReference type="ARBA" id="ARBA00022448"/>
    </source>
</evidence>
<proteinExistence type="inferred from homology"/>
<dbReference type="InterPro" id="IPR045621">
    <property type="entry name" value="BPD_transp_1_N"/>
</dbReference>
<dbReference type="CDD" id="cd06261">
    <property type="entry name" value="TM_PBP2"/>
    <property type="match status" value="1"/>
</dbReference>
<feature type="transmembrane region" description="Helical" evidence="7">
    <location>
        <begin position="133"/>
        <end position="156"/>
    </location>
</feature>
<dbReference type="PROSITE" id="PS50928">
    <property type="entry name" value="ABC_TM1"/>
    <property type="match status" value="1"/>
</dbReference>
<keyword evidence="6 7" id="KW-0472">Membrane</keyword>
<evidence type="ECO:0000256" key="1">
    <source>
        <dbReference type="ARBA" id="ARBA00004651"/>
    </source>
</evidence>
<keyword evidence="5 7" id="KW-1133">Transmembrane helix</keyword>
<reference evidence="9" key="1">
    <citation type="submission" date="2023-07" db="EMBL/GenBank/DDBJ databases">
        <authorList>
            <person name="Ivanov I."/>
            <person name="Teneva D."/>
            <person name="Stoikov I."/>
        </authorList>
    </citation>
    <scope>NUCLEOTIDE SEQUENCE</scope>
    <source>
        <strain evidence="9">4475</strain>
    </source>
</reference>
<feature type="transmembrane region" description="Helical" evidence="7">
    <location>
        <begin position="234"/>
        <end position="255"/>
    </location>
</feature>
<keyword evidence="3" id="KW-1003">Cell membrane</keyword>
<keyword evidence="4 7" id="KW-0812">Transmembrane</keyword>
<dbReference type="Proteomes" id="UP001189619">
    <property type="component" value="Chromosome"/>
</dbReference>
<dbReference type="PANTHER" id="PTHR43163:SF6">
    <property type="entry name" value="DIPEPTIDE TRANSPORT SYSTEM PERMEASE PROTEIN DPPB-RELATED"/>
    <property type="match status" value="1"/>
</dbReference>
<sequence length="319" mass="34605">MMFVVRRLLLTIPILLLVSIMTFSLIHLIPGDPARVILGQEATPEAYQELRAELGLDKPVVVQYVSWLGKVLQGDLGMSITDRVPVSELIIQRLPATVELTIGTFLVALLIAFPAGILAAVRRGTWIDYTSTFAALGGMSIPSFWLAMMLIIYFAVENQWLPSSGYVPFSENPVQNIMAMILPCLATGLRESAVLMRMLRSSLLEVINMDFIRTAKAKGLNEVRTVLGHALRNALIPVVTTSGLMIAGLLGGLVITESIFSIPGFGRLIVESVFKRDYVTVQGAILVSAMLVVVVNLAVDLLYAVIDPRIKAGKGAEGS</sequence>
<protein>
    <submittedName>
        <fullName evidence="9">Peptide ABC transporter</fullName>
    </submittedName>
</protein>